<dbReference type="AlphaFoldDB" id="G0PDX4"/>
<name>G0PDX4_CAEBE</name>
<accession>G0PDX4</accession>
<dbReference type="HOGENOM" id="CLU_2123249_0_0_1"/>
<proteinExistence type="predicted"/>
<sequence>MPKFFQVLALMRGRMHRLRIICIDICDEYCTMKFNQVEHFFNSTGSRSSRWYSRNNDVSIDAIIEALRSPNDGLQFNELEIHHPVLKICYEIVKSTKRLNLAGAEQMIRITKVQ</sequence>
<reference evidence="2" key="1">
    <citation type="submission" date="2011-07" db="EMBL/GenBank/DDBJ databases">
        <authorList>
            <consortium name="Caenorhabditis brenneri Sequencing and Analysis Consortium"/>
            <person name="Wilson R.K."/>
        </authorList>
    </citation>
    <scope>NUCLEOTIDE SEQUENCE [LARGE SCALE GENOMIC DNA]</scope>
    <source>
        <strain evidence="2">PB2801</strain>
    </source>
</reference>
<gene>
    <name evidence="1" type="ORF">CAEBREN_08285</name>
</gene>
<evidence type="ECO:0000313" key="1">
    <source>
        <dbReference type="EMBL" id="EGT52589.1"/>
    </source>
</evidence>
<dbReference type="Proteomes" id="UP000008068">
    <property type="component" value="Unassembled WGS sequence"/>
</dbReference>
<organism evidence="2">
    <name type="scientific">Caenorhabditis brenneri</name>
    <name type="common">Nematode worm</name>
    <dbReference type="NCBI Taxonomy" id="135651"/>
    <lineage>
        <taxon>Eukaryota</taxon>
        <taxon>Metazoa</taxon>
        <taxon>Ecdysozoa</taxon>
        <taxon>Nematoda</taxon>
        <taxon>Chromadorea</taxon>
        <taxon>Rhabditida</taxon>
        <taxon>Rhabditina</taxon>
        <taxon>Rhabditomorpha</taxon>
        <taxon>Rhabditoidea</taxon>
        <taxon>Rhabditidae</taxon>
        <taxon>Peloderinae</taxon>
        <taxon>Caenorhabditis</taxon>
    </lineage>
</organism>
<dbReference type="EMBL" id="GL380296">
    <property type="protein sequence ID" value="EGT52589.1"/>
    <property type="molecule type" value="Genomic_DNA"/>
</dbReference>
<dbReference type="InParanoid" id="G0PDX4"/>
<keyword evidence="2" id="KW-1185">Reference proteome</keyword>
<protein>
    <submittedName>
        <fullName evidence="1">Uncharacterized protein</fullName>
    </submittedName>
</protein>
<evidence type="ECO:0000313" key="2">
    <source>
        <dbReference type="Proteomes" id="UP000008068"/>
    </source>
</evidence>